<sequence length="80" mass="8742">ASPGGSRRRGLSLLVVRDSLDRNTVVQGLSPLVVRDSLDRNTVVRGLSPLVVRDRPVQVHISNAPTWPGTHVHLPVVTEY</sequence>
<feature type="non-terminal residue" evidence="1">
    <location>
        <position position="1"/>
    </location>
</feature>
<dbReference type="Proteomes" id="UP001596201">
    <property type="component" value="Unassembled WGS sequence"/>
</dbReference>
<organism evidence="1 2">
    <name type="scientific">Salinirubrum litoreum</name>
    <dbReference type="NCBI Taxonomy" id="1126234"/>
    <lineage>
        <taxon>Archaea</taxon>
        <taxon>Methanobacteriati</taxon>
        <taxon>Methanobacteriota</taxon>
        <taxon>Stenosarchaea group</taxon>
        <taxon>Halobacteria</taxon>
        <taxon>Halobacteriales</taxon>
        <taxon>Haloferacaceae</taxon>
        <taxon>Salinirubrum</taxon>
    </lineage>
</organism>
<comment type="caution">
    <text evidence="1">The sequence shown here is derived from an EMBL/GenBank/DDBJ whole genome shotgun (WGS) entry which is preliminary data.</text>
</comment>
<keyword evidence="2" id="KW-1185">Reference proteome</keyword>
<dbReference type="EMBL" id="JBHSKX010000002">
    <property type="protein sequence ID" value="MFC5367884.1"/>
    <property type="molecule type" value="Genomic_DNA"/>
</dbReference>
<proteinExistence type="predicted"/>
<evidence type="ECO:0000313" key="1">
    <source>
        <dbReference type="EMBL" id="MFC5367884.1"/>
    </source>
</evidence>
<evidence type="ECO:0000313" key="2">
    <source>
        <dbReference type="Proteomes" id="UP001596201"/>
    </source>
</evidence>
<dbReference type="RefSeq" id="WP_380699934.1">
    <property type="nucleotide sequence ID" value="NZ_JBHSKX010000002.1"/>
</dbReference>
<protein>
    <submittedName>
        <fullName evidence="1">Uncharacterized protein</fullName>
    </submittedName>
</protein>
<dbReference type="AlphaFoldDB" id="A0ABD5RD02"/>
<name>A0ABD5RD02_9EURY</name>
<gene>
    <name evidence="1" type="ORF">ACFPJ5_13180</name>
</gene>
<accession>A0ABD5RD02</accession>
<reference evidence="1 2" key="1">
    <citation type="journal article" date="2019" name="Int. J. Syst. Evol. Microbiol.">
        <title>The Global Catalogue of Microorganisms (GCM) 10K type strain sequencing project: providing services to taxonomists for standard genome sequencing and annotation.</title>
        <authorList>
            <consortium name="The Broad Institute Genomics Platform"/>
            <consortium name="The Broad Institute Genome Sequencing Center for Infectious Disease"/>
            <person name="Wu L."/>
            <person name="Ma J."/>
        </authorList>
    </citation>
    <scope>NUCLEOTIDE SEQUENCE [LARGE SCALE GENOMIC DNA]</scope>
    <source>
        <strain evidence="1 2">CGMCC 1.12237</strain>
    </source>
</reference>